<sequence>MNSNNYHNTNNNNKSYIFNNQIILNILGYCGPSDLFNTQVVSKVWYKLSRSNNVWEHALRNRIGDYTPIGTTVDDQVLEYDYYLKLGKMLFPQDAYHSYSHKLIFNLYPLLCPSNDQNLKNIDNAYGNDIQQKIKNQVEENYKFYRKSLDNLFKFMKYKPILDQDTNIISIIKDSSDFSRSSLSLNQGSLDILLHKHQLAFLIPRNPEESNHLTKIILIDFIGNEYGTQNNSSESKICISETKVERTFLDFDNRIDKHNHHQDKQELIHYWHRYHDGYVAEMGNSDPVGDIRGQDYYVSKMKLDKFAEFLDGAPLFGKSNQELYELLSLSTNHPKQMNNFEFSNTLDHCLVHHLQDIQFYFEYSEKNPEQIEFILFNFEIKSMMVKELIDRSDDNDIQQHEQQLFKAINNMTFYKYNCKFAQNNSSSLMNFYFSTQFSIPLSGNETVYFNIYFTLQDQNPNPDLINNNNNSIHHTNQHQYFISQIDFIIFDNQTEISLKRDIEFKSMYNKKPENGHLPKKNESFINGIQESFKINFPNLNFNIIDILKLLNLDKHIELKYNENSCLEIKNNINYNNEMTKDAKSFLKDYNLNTLLEKQLV</sequence>
<dbReference type="InterPro" id="IPR001810">
    <property type="entry name" value="F-box_dom"/>
</dbReference>
<keyword evidence="3" id="KW-1185">Reference proteome</keyword>
<dbReference type="SUPFAM" id="SSF81383">
    <property type="entry name" value="F-box domain"/>
    <property type="match status" value="1"/>
</dbReference>
<proteinExistence type="predicted"/>
<gene>
    <name evidence="2" type="ORF">CYY_003063</name>
</gene>
<organism evidence="2 3">
    <name type="scientific">Polysphondylium violaceum</name>
    <dbReference type="NCBI Taxonomy" id="133409"/>
    <lineage>
        <taxon>Eukaryota</taxon>
        <taxon>Amoebozoa</taxon>
        <taxon>Evosea</taxon>
        <taxon>Eumycetozoa</taxon>
        <taxon>Dictyostelia</taxon>
        <taxon>Dictyosteliales</taxon>
        <taxon>Dictyosteliaceae</taxon>
        <taxon>Polysphondylium</taxon>
    </lineage>
</organism>
<evidence type="ECO:0000313" key="3">
    <source>
        <dbReference type="Proteomes" id="UP000695562"/>
    </source>
</evidence>
<protein>
    <recommendedName>
        <fullName evidence="1">F-box domain-containing protein</fullName>
    </recommendedName>
</protein>
<reference evidence="2" key="1">
    <citation type="submission" date="2020-01" db="EMBL/GenBank/DDBJ databases">
        <title>Development of genomics and gene disruption for Polysphondylium violaceum indicates a role for the polyketide synthase stlB in stalk morphogenesis.</title>
        <authorList>
            <person name="Narita B."/>
            <person name="Kawabe Y."/>
            <person name="Kin K."/>
            <person name="Saito T."/>
            <person name="Gibbs R."/>
            <person name="Kuspa A."/>
            <person name="Muzny D."/>
            <person name="Queller D."/>
            <person name="Richards S."/>
            <person name="Strassman J."/>
            <person name="Sucgang R."/>
            <person name="Worley K."/>
            <person name="Schaap P."/>
        </authorList>
    </citation>
    <scope>NUCLEOTIDE SEQUENCE</scope>
    <source>
        <strain evidence="2">QSvi11</strain>
    </source>
</reference>
<accession>A0A8J4PXR5</accession>
<feature type="domain" description="F-box" evidence="1">
    <location>
        <begin position="22"/>
        <end position="56"/>
    </location>
</feature>
<dbReference type="AlphaFoldDB" id="A0A8J4PXR5"/>
<dbReference type="InterPro" id="IPR036047">
    <property type="entry name" value="F-box-like_dom_sf"/>
</dbReference>
<dbReference type="EMBL" id="AJWJ01000091">
    <property type="protein sequence ID" value="KAF2075640.1"/>
    <property type="molecule type" value="Genomic_DNA"/>
</dbReference>
<evidence type="ECO:0000313" key="2">
    <source>
        <dbReference type="EMBL" id="KAF2075640.1"/>
    </source>
</evidence>
<evidence type="ECO:0000259" key="1">
    <source>
        <dbReference type="Pfam" id="PF00646"/>
    </source>
</evidence>
<name>A0A8J4PXR5_9MYCE</name>
<dbReference type="Proteomes" id="UP000695562">
    <property type="component" value="Unassembled WGS sequence"/>
</dbReference>
<dbReference type="Gene3D" id="1.20.1280.50">
    <property type="match status" value="1"/>
</dbReference>
<comment type="caution">
    <text evidence="2">The sequence shown here is derived from an EMBL/GenBank/DDBJ whole genome shotgun (WGS) entry which is preliminary data.</text>
</comment>
<dbReference type="Pfam" id="PF00646">
    <property type="entry name" value="F-box"/>
    <property type="match status" value="1"/>
</dbReference>